<dbReference type="GO" id="GO:0030674">
    <property type="term" value="F:protein-macromolecule adaptor activity"/>
    <property type="evidence" value="ECO:0007669"/>
    <property type="project" value="UniProtKB-UniRule"/>
</dbReference>
<dbReference type="PANTHER" id="PTHR39161">
    <property type="entry name" value="ADAPTER PROTEIN MECA"/>
    <property type="match status" value="1"/>
</dbReference>
<dbReference type="PIRSF" id="PIRSF029008">
    <property type="entry name" value="MecA"/>
    <property type="match status" value="1"/>
</dbReference>
<comment type="domain">
    <text evidence="2">The N-terminal domain probably binds unfolded/aggregated proteins; the C-terminal domain interacts with ClpC.</text>
</comment>
<organism evidence="4 5">
    <name type="scientific">Furfurilactobacillus rossiae DSM 15814</name>
    <dbReference type="NCBI Taxonomy" id="1114972"/>
    <lineage>
        <taxon>Bacteria</taxon>
        <taxon>Bacillati</taxon>
        <taxon>Bacillota</taxon>
        <taxon>Bacilli</taxon>
        <taxon>Lactobacillales</taxon>
        <taxon>Lactobacillaceae</taxon>
        <taxon>Furfurilactobacillus</taxon>
    </lineage>
</organism>
<dbReference type="eggNOG" id="COG4862">
    <property type="taxonomic scope" value="Bacteria"/>
</dbReference>
<dbReference type="STRING" id="1114972.FD35_GL001399"/>
<dbReference type="Proteomes" id="UP000051999">
    <property type="component" value="Unassembled WGS sequence"/>
</dbReference>
<evidence type="ECO:0000313" key="5">
    <source>
        <dbReference type="Proteomes" id="UP000051999"/>
    </source>
</evidence>
<evidence type="ECO:0000313" key="4">
    <source>
        <dbReference type="EMBL" id="KRL53157.1"/>
    </source>
</evidence>
<dbReference type="OrthoDB" id="2360201at2"/>
<dbReference type="PATRIC" id="fig|1114972.6.peg.1419"/>
<comment type="similarity">
    <text evidence="1 2">Belongs to the MecA family.</text>
</comment>
<dbReference type="Gene3D" id="3.30.70.1950">
    <property type="match status" value="1"/>
</dbReference>
<comment type="subunit">
    <text evidence="2">Homodimer.</text>
</comment>
<evidence type="ECO:0000256" key="2">
    <source>
        <dbReference type="HAMAP-Rule" id="MF_01124"/>
    </source>
</evidence>
<dbReference type="EMBL" id="AZFF01000023">
    <property type="protein sequence ID" value="KRL53157.1"/>
    <property type="molecule type" value="Genomic_DNA"/>
</dbReference>
<gene>
    <name evidence="2" type="primary">mecA</name>
    <name evidence="4" type="ORF">FD35_GL001399</name>
</gene>
<evidence type="ECO:0000256" key="3">
    <source>
        <dbReference type="SAM" id="MobiDB-lite"/>
    </source>
</evidence>
<proteinExistence type="inferred from homology"/>
<dbReference type="Pfam" id="PF05389">
    <property type="entry name" value="MecA"/>
    <property type="match status" value="1"/>
</dbReference>
<evidence type="ECO:0000256" key="1">
    <source>
        <dbReference type="ARBA" id="ARBA00005397"/>
    </source>
</evidence>
<name>A0A0R1RG35_9LACO</name>
<dbReference type="InterPro" id="IPR008681">
    <property type="entry name" value="Neg-reg_MecA"/>
</dbReference>
<protein>
    <recommendedName>
        <fullName evidence="2">Adapter protein MecA</fullName>
    </recommendedName>
</protein>
<dbReference type="PANTHER" id="PTHR39161:SF1">
    <property type="entry name" value="ADAPTER PROTEIN MECA 1"/>
    <property type="match status" value="1"/>
</dbReference>
<feature type="region of interest" description="Disordered" evidence="3">
    <location>
        <begin position="119"/>
        <end position="153"/>
    </location>
</feature>
<dbReference type="RefSeq" id="WP_017262785.1">
    <property type="nucleotide sequence ID" value="NZ_AUAW01000006.1"/>
</dbReference>
<dbReference type="AlphaFoldDB" id="A0A0R1RG35"/>
<dbReference type="InterPro" id="IPR038471">
    <property type="entry name" value="MecA_C_sf"/>
</dbReference>
<accession>A0A0R1RG35</accession>
<comment type="caution">
    <text evidence="4">The sequence shown here is derived from an EMBL/GenBank/DDBJ whole genome shotgun (WGS) entry which is preliminary data.</text>
</comment>
<dbReference type="HAMAP" id="MF_01124">
    <property type="entry name" value="MecA"/>
    <property type="match status" value="1"/>
</dbReference>
<comment type="function">
    <text evidence="2">Enables the recognition and targeting of unfolded and aggregated proteins to the ClpC protease or to other proteins involved in proteolysis.</text>
</comment>
<reference evidence="4 5" key="1">
    <citation type="journal article" date="2015" name="Genome Announc.">
        <title>Expanding the biotechnology potential of lactobacilli through comparative genomics of 213 strains and associated genera.</title>
        <authorList>
            <person name="Sun Z."/>
            <person name="Harris H.M."/>
            <person name="McCann A."/>
            <person name="Guo C."/>
            <person name="Argimon S."/>
            <person name="Zhang W."/>
            <person name="Yang X."/>
            <person name="Jeffery I.B."/>
            <person name="Cooney J.C."/>
            <person name="Kagawa T.F."/>
            <person name="Liu W."/>
            <person name="Song Y."/>
            <person name="Salvetti E."/>
            <person name="Wrobel A."/>
            <person name="Rasinkangas P."/>
            <person name="Parkhill J."/>
            <person name="Rea M.C."/>
            <person name="O'Sullivan O."/>
            <person name="Ritari J."/>
            <person name="Douillard F.P."/>
            <person name="Paul Ross R."/>
            <person name="Yang R."/>
            <person name="Briner A.E."/>
            <person name="Felis G.E."/>
            <person name="de Vos W.M."/>
            <person name="Barrangou R."/>
            <person name="Klaenhammer T.R."/>
            <person name="Caufield P.W."/>
            <person name="Cui Y."/>
            <person name="Zhang H."/>
            <person name="O'Toole P.W."/>
        </authorList>
    </citation>
    <scope>NUCLEOTIDE SEQUENCE [LARGE SCALE GENOMIC DNA]</scope>
    <source>
        <strain evidence="4 5">DSM 15814</strain>
    </source>
</reference>
<sequence>MEMERINENTIRVVIGNDDLSARGITVLDLLGNHQQIERFFYSILEEVDVDHQFQDNDAVTFQVLPNRHGLELFISKNVGDESDGTDDFDAASAGFSGAVDFGDNASTDQISDFLKQQLQGKDSEDDDDRKTTISSEATDDNDPEALKNYTSDPNVPTREVVLRLNDFEDLVSIAKVLHLDGAVSNLYKYRDQYYLDLVFFTDQTTPETIKDDVAVALEYANKTTITSDVLSEHGEKIMETSALELARHYFG</sequence>
<keyword evidence="5" id="KW-1185">Reference proteome</keyword>